<accession>A0ABN1QVH1</accession>
<dbReference type="RefSeq" id="WP_343943625.1">
    <property type="nucleotide sequence ID" value="NZ_BAAAHP010000137.1"/>
</dbReference>
<dbReference type="PANTHER" id="PTHR43211:SF1">
    <property type="entry name" value="BLL6422 PROTEIN"/>
    <property type="match status" value="1"/>
</dbReference>
<reference evidence="2 3" key="1">
    <citation type="journal article" date="2019" name="Int. J. Syst. Evol. Microbiol.">
        <title>The Global Catalogue of Microorganisms (GCM) 10K type strain sequencing project: providing services to taxonomists for standard genome sequencing and annotation.</title>
        <authorList>
            <consortium name="The Broad Institute Genomics Platform"/>
            <consortium name="The Broad Institute Genome Sequencing Center for Infectious Disease"/>
            <person name="Wu L."/>
            <person name="Ma J."/>
        </authorList>
    </citation>
    <scope>NUCLEOTIDE SEQUENCE [LARGE SCALE GENOMIC DNA]</scope>
    <source>
        <strain evidence="2 3">JCM 11117</strain>
    </source>
</reference>
<protein>
    <submittedName>
        <fullName evidence="2">Fumarylacetoacetate hydrolase family protein</fullName>
    </submittedName>
</protein>
<dbReference type="PANTHER" id="PTHR43211">
    <property type="entry name" value="FUMARYLACETOACETATE HYDROLASE"/>
    <property type="match status" value="1"/>
</dbReference>
<dbReference type="InterPro" id="IPR036663">
    <property type="entry name" value="Fumarylacetoacetase_C_sf"/>
</dbReference>
<comment type="caution">
    <text evidence="2">The sequence shown here is derived from an EMBL/GenBank/DDBJ whole genome shotgun (WGS) entry which is preliminary data.</text>
</comment>
<keyword evidence="2" id="KW-0378">Hydrolase</keyword>
<name>A0ABN1QVH1_9PSEU</name>
<sequence length="324" mass="34620">MRFAAWTEHDTTRVGLLDGETLYALPPGTGLVDLLADAPTSLEVAAAQARAGGDTRSLPDVALTAPLRPPAVRDFIAFEQHIEGMALGRGPDATGDPGLYEIPVFYFSNPNGVVGPHDDVPVPPGCELFDFELEVAAVIGRAGRDLTPEQAREHIAGYLVFNDWSARDTQLAEMALGFGPVKGKDSATTLGPWLVTADELEPHRRDDRFDLRMTVSVNDVEIGSDTLANMAWRFEDLVAYASRGAWVRPGDVLGSGTCGNGCLMELWNRRGSRNDPPPLAIGDVVEMAVQGIGTIRNRVVAGADLRPIPPARRASDVRAGSSAG</sequence>
<dbReference type="Gene3D" id="3.90.850.10">
    <property type="entry name" value="Fumarylacetoacetase-like, C-terminal domain"/>
    <property type="match status" value="1"/>
</dbReference>
<evidence type="ECO:0000313" key="2">
    <source>
        <dbReference type="EMBL" id="GAA0947351.1"/>
    </source>
</evidence>
<organism evidence="2 3">
    <name type="scientific">Pseudonocardia zijingensis</name>
    <dbReference type="NCBI Taxonomy" id="153376"/>
    <lineage>
        <taxon>Bacteria</taxon>
        <taxon>Bacillati</taxon>
        <taxon>Actinomycetota</taxon>
        <taxon>Actinomycetes</taxon>
        <taxon>Pseudonocardiales</taxon>
        <taxon>Pseudonocardiaceae</taxon>
        <taxon>Pseudonocardia</taxon>
    </lineage>
</organism>
<dbReference type="SUPFAM" id="SSF56529">
    <property type="entry name" value="FAH"/>
    <property type="match status" value="1"/>
</dbReference>
<dbReference type="Proteomes" id="UP001499967">
    <property type="component" value="Unassembled WGS sequence"/>
</dbReference>
<evidence type="ECO:0000259" key="1">
    <source>
        <dbReference type="Pfam" id="PF01557"/>
    </source>
</evidence>
<feature type="domain" description="Fumarylacetoacetase-like C-terminal" evidence="1">
    <location>
        <begin position="73"/>
        <end position="300"/>
    </location>
</feature>
<gene>
    <name evidence="2" type="ORF">GCM10009559_46350</name>
</gene>
<keyword evidence="3" id="KW-1185">Reference proteome</keyword>
<dbReference type="EMBL" id="BAAAHP010000137">
    <property type="protein sequence ID" value="GAA0947351.1"/>
    <property type="molecule type" value="Genomic_DNA"/>
</dbReference>
<proteinExistence type="predicted"/>
<dbReference type="Pfam" id="PF01557">
    <property type="entry name" value="FAA_hydrolase"/>
    <property type="match status" value="1"/>
</dbReference>
<evidence type="ECO:0000313" key="3">
    <source>
        <dbReference type="Proteomes" id="UP001499967"/>
    </source>
</evidence>
<dbReference type="GO" id="GO:0016787">
    <property type="term" value="F:hydrolase activity"/>
    <property type="evidence" value="ECO:0007669"/>
    <property type="project" value="UniProtKB-KW"/>
</dbReference>
<dbReference type="InterPro" id="IPR011234">
    <property type="entry name" value="Fumarylacetoacetase-like_C"/>
</dbReference>